<keyword evidence="1" id="KW-0808">Transferase</keyword>
<sequence length="314" mass="35665">MSQDNQEDSSDFWIRKMRQGAFAEAWQFSDKVLASRAGKPCWHWPRHFQYIWDGRSLEGKRVLVRCYHGLGDTIQFIRYAPLLKAMAAKVIVWAQEPLIPLLETVAGIDEILPLHDGTPEADYEADVEIMELPHIFRTTVATIPRQIPYLHVAPRPLAPANKQISVGLVWKPGDWAPHRSIPFDYLAPLANIKGINLYILQADAQEAGWQDGFGINPGAFNLYEFARVIKGLDLLISVDSMPVHLAGALGVPVWTLLHAEADWRWMEDREDSPWYPTMRLFRQAQAGDWESLILRVAGELENLVQTKTLALLPK</sequence>
<dbReference type="SUPFAM" id="SSF53756">
    <property type="entry name" value="UDP-Glycosyltransferase/glycogen phosphorylase"/>
    <property type="match status" value="1"/>
</dbReference>
<organism evidence="1 2">
    <name type="scientific">Adhaeribacter rhizoryzae</name>
    <dbReference type="NCBI Taxonomy" id="2607907"/>
    <lineage>
        <taxon>Bacteria</taxon>
        <taxon>Pseudomonadati</taxon>
        <taxon>Bacteroidota</taxon>
        <taxon>Cytophagia</taxon>
        <taxon>Cytophagales</taxon>
        <taxon>Hymenobacteraceae</taxon>
        <taxon>Adhaeribacter</taxon>
    </lineage>
</organism>
<protein>
    <submittedName>
        <fullName evidence="1">ADP-heptose--LPS heptosyltransferase</fullName>
    </submittedName>
</protein>
<name>A0A5M6D571_9BACT</name>
<dbReference type="InterPro" id="IPR002201">
    <property type="entry name" value="Glyco_trans_9"/>
</dbReference>
<dbReference type="Pfam" id="PF01075">
    <property type="entry name" value="Glyco_transf_9"/>
    <property type="match status" value="1"/>
</dbReference>
<comment type="caution">
    <text evidence="1">The sequence shown here is derived from an EMBL/GenBank/DDBJ whole genome shotgun (WGS) entry which is preliminary data.</text>
</comment>
<dbReference type="Gene3D" id="3.40.50.2000">
    <property type="entry name" value="Glycogen Phosphorylase B"/>
    <property type="match status" value="1"/>
</dbReference>
<dbReference type="GO" id="GO:0016757">
    <property type="term" value="F:glycosyltransferase activity"/>
    <property type="evidence" value="ECO:0007669"/>
    <property type="project" value="InterPro"/>
</dbReference>
<accession>A0A5M6D571</accession>
<evidence type="ECO:0000313" key="2">
    <source>
        <dbReference type="Proteomes" id="UP000323426"/>
    </source>
</evidence>
<reference evidence="1 2" key="1">
    <citation type="submission" date="2019-09" db="EMBL/GenBank/DDBJ databases">
        <title>Genome sequence and assembly of Adhaeribacter sp.</title>
        <authorList>
            <person name="Chhetri G."/>
        </authorList>
    </citation>
    <scope>NUCLEOTIDE SEQUENCE [LARGE SCALE GENOMIC DNA]</scope>
    <source>
        <strain evidence="1 2">DK36</strain>
    </source>
</reference>
<proteinExistence type="predicted"/>
<evidence type="ECO:0000313" key="1">
    <source>
        <dbReference type="EMBL" id="KAA5542493.1"/>
    </source>
</evidence>
<dbReference type="EMBL" id="VWSF01000017">
    <property type="protein sequence ID" value="KAA5542493.1"/>
    <property type="molecule type" value="Genomic_DNA"/>
</dbReference>
<dbReference type="RefSeq" id="WP_150090809.1">
    <property type="nucleotide sequence ID" value="NZ_VWSF01000017.1"/>
</dbReference>
<dbReference type="Proteomes" id="UP000323426">
    <property type="component" value="Unassembled WGS sequence"/>
</dbReference>
<dbReference type="AlphaFoldDB" id="A0A5M6D571"/>
<keyword evidence="2" id="KW-1185">Reference proteome</keyword>
<gene>
    <name evidence="1" type="ORF">F0145_18760</name>
</gene>